<feature type="domain" description="Endonuclease GajA/Old nuclease/RecF-like AAA" evidence="1">
    <location>
        <begin position="1"/>
        <end position="370"/>
    </location>
</feature>
<keyword evidence="3" id="KW-1185">Reference proteome</keyword>
<dbReference type="HOGENOM" id="CLU_029682_2_0_6"/>
<dbReference type="InterPro" id="IPR051396">
    <property type="entry name" value="Bact_Antivir_Def_Nuclease"/>
</dbReference>
<proteinExistence type="predicted"/>
<reference evidence="2 3" key="1">
    <citation type="journal article" date="2011" name="J. Bacteriol.">
        <title>Draft genome sequence of the chemolithoheterotrophic, halophilic methylotroph Methylophaga thiooxydans DMS010.</title>
        <authorList>
            <person name="Boden R."/>
            <person name="Ferriera S."/>
            <person name="Johnson J."/>
            <person name="Kelly D.P."/>
            <person name="Murrell J.C."/>
            <person name="Schafer H."/>
        </authorList>
    </citation>
    <scope>NUCLEOTIDE SEQUENCE [LARGE SCALE GENOMIC DNA]</scope>
    <source>
        <strain evidence="2 3">DMS010</strain>
    </source>
</reference>
<dbReference type="Gene3D" id="3.40.50.300">
    <property type="entry name" value="P-loop containing nucleotide triphosphate hydrolases"/>
    <property type="match status" value="1"/>
</dbReference>
<organism evidence="2 3">
    <name type="scientific">Methylophaga thiooxydans DMS010</name>
    <dbReference type="NCBI Taxonomy" id="637616"/>
    <lineage>
        <taxon>Bacteria</taxon>
        <taxon>Pseudomonadati</taxon>
        <taxon>Pseudomonadota</taxon>
        <taxon>Gammaproteobacteria</taxon>
        <taxon>Thiotrichales</taxon>
        <taxon>Piscirickettsiaceae</taxon>
        <taxon>Methylophaga</taxon>
    </lineage>
</organism>
<protein>
    <recommendedName>
        <fullName evidence="1">Endonuclease GajA/Old nuclease/RecF-like AAA domain-containing protein</fullName>
    </recommendedName>
</protein>
<evidence type="ECO:0000313" key="3">
    <source>
        <dbReference type="Proteomes" id="UP000004679"/>
    </source>
</evidence>
<dbReference type="EMBL" id="GG657883">
    <property type="protein sequence ID" value="EEF81276.1"/>
    <property type="molecule type" value="Genomic_DNA"/>
</dbReference>
<evidence type="ECO:0000259" key="1">
    <source>
        <dbReference type="Pfam" id="PF13175"/>
    </source>
</evidence>
<accession>C0N1Y3</accession>
<gene>
    <name evidence="2" type="ORF">MDMS009_268</name>
</gene>
<dbReference type="OrthoDB" id="9808768at2"/>
<dbReference type="PANTHER" id="PTHR43581">
    <property type="entry name" value="ATP/GTP PHOSPHATASE"/>
    <property type="match status" value="1"/>
</dbReference>
<dbReference type="SUPFAM" id="SSF52540">
    <property type="entry name" value="P-loop containing nucleoside triphosphate hydrolases"/>
    <property type="match status" value="1"/>
</dbReference>
<dbReference type="Proteomes" id="UP000004679">
    <property type="component" value="Unassembled WGS sequence"/>
</dbReference>
<dbReference type="InterPro" id="IPR041685">
    <property type="entry name" value="AAA_GajA/Old/RecF-like"/>
</dbReference>
<dbReference type="AlphaFoldDB" id="C0N1Y3"/>
<name>C0N1Y3_9GAMM</name>
<evidence type="ECO:0000313" key="2">
    <source>
        <dbReference type="EMBL" id="EEF81276.1"/>
    </source>
</evidence>
<dbReference type="RefSeq" id="WP_008290060.1">
    <property type="nucleotide sequence ID" value="NZ_GG657883.1"/>
</dbReference>
<dbReference type="PANTHER" id="PTHR43581:SF4">
    <property type="entry name" value="ATP_GTP PHOSPHATASE"/>
    <property type="match status" value="1"/>
</dbReference>
<sequence length="595" mass="66105">MKLKKLKVQNFRAYQTETEISFSNMTGLIGRNDVGKTSILDALGIFFGHKLCKYEAGDKCVYAGENEDVIITCEFEELPQEIVLDATSVTSLDREYLLTDGGTLSLSKVFKKGKGSGAYMANCVHPSARNAKGILLKKNDELKSIAQSLGIAAEDNRSNVSLREAIYDAVGDLKLKEQSVALSKEDGKAILEQIQNHLPHFALFRADRPSTDEEAEVQDPMKVAISQAIEDISPQLEDIKDQVKQRALTVANSTLSHLADLDPELAMSLTPDFKADPKWEGIFKLSLAGDDDIPINKRGSGVRRLVLISFFKAEAERIKREYQDRGVIYAIEEPENSQHPDKQKLLVEAFSEMADKDGCQIVITTHVPALAEQLPIKSIRHIFKNQDGEIEVNSNQDDVFKLIAKDLGVLPDSRAQVIVCVEGPNDIAFFKNLSALLLDEGHMAPDFENDPRIVLLPLGGDTLRDWVNGHYLKNIGKPEVHIYDRDDQNPPKYQETCDAVNARGDGSIAFITSKREAENYLHPDAIQEALNISVTYTDDCDVPSLVGAALGVNDRTAKRRLNRVAAKKMTKERLDGRDPDGEILGWFNEILQRCS</sequence>
<dbReference type="InterPro" id="IPR027417">
    <property type="entry name" value="P-loop_NTPase"/>
</dbReference>
<dbReference type="Pfam" id="PF13175">
    <property type="entry name" value="AAA_15"/>
    <property type="match status" value="1"/>
</dbReference>